<dbReference type="AlphaFoldDB" id="A0A2N5Y3Y4"/>
<evidence type="ECO:0000256" key="1">
    <source>
        <dbReference type="SAM" id="SignalP"/>
    </source>
</evidence>
<keyword evidence="3" id="KW-1185">Reference proteome</keyword>
<reference evidence="3" key="1">
    <citation type="submission" date="2017-11" db="EMBL/GenBank/DDBJ databases">
        <title>The draft genome sequence of Chromatocurvus sp. F02.</title>
        <authorList>
            <person name="Du Z.-J."/>
            <person name="Chang Y.-Q."/>
        </authorList>
    </citation>
    <scope>NUCLEOTIDE SEQUENCE [LARGE SCALE GENOMIC DNA]</scope>
    <source>
        <strain evidence="3">F02</strain>
    </source>
</reference>
<gene>
    <name evidence="2" type="ORF">CWI75_06710</name>
</gene>
<feature type="signal peptide" evidence="1">
    <location>
        <begin position="1"/>
        <end position="21"/>
    </location>
</feature>
<accession>A0A2N5Y3Y4</accession>
<feature type="chain" id="PRO_5014911433" description="TonB C-terminal domain-containing protein" evidence="1">
    <location>
        <begin position="22"/>
        <end position="433"/>
    </location>
</feature>
<proteinExistence type="predicted"/>
<evidence type="ECO:0000313" key="2">
    <source>
        <dbReference type="EMBL" id="PLW83106.1"/>
    </source>
</evidence>
<name>A0A2N5Y3Y4_9GAMM</name>
<evidence type="ECO:0008006" key="4">
    <source>
        <dbReference type="Google" id="ProtNLM"/>
    </source>
</evidence>
<keyword evidence="1" id="KW-0732">Signal</keyword>
<organism evidence="2 3">
    <name type="scientific">Kineobactrum sediminis</name>
    <dbReference type="NCBI Taxonomy" id="1905677"/>
    <lineage>
        <taxon>Bacteria</taxon>
        <taxon>Pseudomonadati</taxon>
        <taxon>Pseudomonadota</taxon>
        <taxon>Gammaproteobacteria</taxon>
        <taxon>Cellvibrionales</taxon>
        <taxon>Halieaceae</taxon>
        <taxon>Kineobactrum</taxon>
    </lineage>
</organism>
<comment type="caution">
    <text evidence="2">The sequence shown here is derived from an EMBL/GenBank/DDBJ whole genome shotgun (WGS) entry which is preliminary data.</text>
</comment>
<protein>
    <recommendedName>
        <fullName evidence="4">TonB C-terminal domain-containing protein</fullName>
    </recommendedName>
</protein>
<dbReference type="Proteomes" id="UP000234845">
    <property type="component" value="Unassembled WGS sequence"/>
</dbReference>
<dbReference type="OrthoDB" id="7061470at2"/>
<dbReference type="EMBL" id="PKLZ01000003">
    <property type="protein sequence ID" value="PLW83106.1"/>
    <property type="molecule type" value="Genomic_DNA"/>
</dbReference>
<dbReference type="RefSeq" id="WP_101520707.1">
    <property type="nucleotide sequence ID" value="NZ_PKLZ01000003.1"/>
</dbReference>
<sequence>MVSIEHCSPARWLLLALMALAAPAVIANQAASYGSNFVRLDKQWPDEAPPVVPIASLPADTGGHRVRRQQVEQLELDQGPYAATLAEPLMELARWYFASGDPDAAGSLYRQALHVLRINEGLESERQLPLLEGLLAVQRSLGDWHGLDERYEYYYRFARVNDPEGVEVALEYFRWQREALRRQLDSTPHRRLLQLYEENQSYLEHPGKSLSPALHWRLLDSQLRNLYLLQAQVKPQPKPVIRARPSPFFNDQPQDMDVYQQRLMNLQRNAVGLGSAMLEGFLTSGQAQEAALRGQVLLALADWHHWNGSRPVAGAGYADVVAHLQRSGQADKLQQWFGQPVELPDNGVFWRDAGNGGIAITARFEVSEEGRVRDVSTVAEDEQYQGFAIRLYRRLLATRFRPQFAAGEAVQVANLERRYRYLDPAALRRFRSP</sequence>
<evidence type="ECO:0000313" key="3">
    <source>
        <dbReference type="Proteomes" id="UP000234845"/>
    </source>
</evidence>